<evidence type="ECO:0000256" key="5">
    <source>
        <dbReference type="ARBA" id="ARBA00023136"/>
    </source>
</evidence>
<evidence type="ECO:0000313" key="11">
    <source>
        <dbReference type="Proteomes" id="UP000283530"/>
    </source>
</evidence>
<keyword evidence="10" id="KW-0418">Kinase</keyword>
<feature type="domain" description="Apple" evidence="9">
    <location>
        <begin position="335"/>
        <end position="403"/>
    </location>
</feature>
<dbReference type="InterPro" id="IPR003609">
    <property type="entry name" value="Pan_app"/>
</dbReference>
<dbReference type="SMART" id="SM00108">
    <property type="entry name" value="B_lectin"/>
    <property type="match status" value="1"/>
</dbReference>
<dbReference type="CDD" id="cd00053">
    <property type="entry name" value="EGF"/>
    <property type="match status" value="1"/>
</dbReference>
<reference evidence="10 11" key="1">
    <citation type="journal article" date="2019" name="Nat. Plants">
        <title>Stout camphor tree genome fills gaps in understanding of flowering plant genome evolution.</title>
        <authorList>
            <person name="Chaw S.M."/>
            <person name="Liu Y.C."/>
            <person name="Wu Y.W."/>
            <person name="Wang H.Y."/>
            <person name="Lin C.I."/>
            <person name="Wu C.S."/>
            <person name="Ke H.M."/>
            <person name="Chang L.Y."/>
            <person name="Hsu C.Y."/>
            <person name="Yang H.T."/>
            <person name="Sudianto E."/>
            <person name="Hsu M.H."/>
            <person name="Wu K.P."/>
            <person name="Wang L.N."/>
            <person name="Leebens-Mack J.H."/>
            <person name="Tsai I.J."/>
        </authorList>
    </citation>
    <scope>NUCLEOTIDE SEQUENCE [LARGE SCALE GENOMIC DNA]</scope>
    <source>
        <strain evidence="11">cv. Chaw 1501</strain>
        <tissue evidence="10">Young leaves</tissue>
    </source>
</reference>
<dbReference type="InterPro" id="IPR036426">
    <property type="entry name" value="Bulb-type_lectin_dom_sf"/>
</dbReference>
<dbReference type="Proteomes" id="UP000283530">
    <property type="component" value="Unassembled WGS sequence"/>
</dbReference>
<evidence type="ECO:0000256" key="7">
    <source>
        <dbReference type="SAM" id="Phobius"/>
    </source>
</evidence>
<gene>
    <name evidence="10" type="ORF">CKAN_02080700</name>
</gene>
<comment type="caution">
    <text evidence="10">The sequence shown here is derived from an EMBL/GenBank/DDBJ whole genome shotgun (WGS) entry which is preliminary data.</text>
</comment>
<dbReference type="GO" id="GO:0016020">
    <property type="term" value="C:membrane"/>
    <property type="evidence" value="ECO:0007669"/>
    <property type="project" value="UniProtKB-SubCell"/>
</dbReference>
<dbReference type="PANTHER" id="PTHR47974">
    <property type="entry name" value="OS07G0415500 PROTEIN"/>
    <property type="match status" value="1"/>
</dbReference>
<evidence type="ECO:0000313" key="10">
    <source>
        <dbReference type="EMBL" id="RWR91641.1"/>
    </source>
</evidence>
<organism evidence="10 11">
    <name type="scientific">Cinnamomum micranthum f. kanehirae</name>
    <dbReference type="NCBI Taxonomy" id="337451"/>
    <lineage>
        <taxon>Eukaryota</taxon>
        <taxon>Viridiplantae</taxon>
        <taxon>Streptophyta</taxon>
        <taxon>Embryophyta</taxon>
        <taxon>Tracheophyta</taxon>
        <taxon>Spermatophyta</taxon>
        <taxon>Magnoliopsida</taxon>
        <taxon>Magnoliidae</taxon>
        <taxon>Laurales</taxon>
        <taxon>Lauraceae</taxon>
        <taxon>Cinnamomum</taxon>
    </lineage>
</organism>
<evidence type="ECO:0000259" key="8">
    <source>
        <dbReference type="PROSITE" id="PS50927"/>
    </source>
</evidence>
<keyword evidence="3" id="KW-0732">Signal</keyword>
<dbReference type="CDD" id="cd01098">
    <property type="entry name" value="PAN_AP_plant"/>
    <property type="match status" value="1"/>
</dbReference>
<dbReference type="EMBL" id="QPKB01000009">
    <property type="protein sequence ID" value="RWR91641.1"/>
    <property type="molecule type" value="Genomic_DNA"/>
</dbReference>
<keyword evidence="4 7" id="KW-1133">Transmembrane helix</keyword>
<keyword evidence="2 7" id="KW-0812">Transmembrane</keyword>
<dbReference type="Pfam" id="PF01453">
    <property type="entry name" value="B_lectin"/>
    <property type="match status" value="1"/>
</dbReference>
<proteinExistence type="predicted"/>
<evidence type="ECO:0000259" key="9">
    <source>
        <dbReference type="PROSITE" id="PS50948"/>
    </source>
</evidence>
<dbReference type="Pfam" id="PF08276">
    <property type="entry name" value="PAN_2"/>
    <property type="match status" value="1"/>
</dbReference>
<keyword evidence="11" id="KW-1185">Reference proteome</keyword>
<dbReference type="PROSITE" id="PS50927">
    <property type="entry name" value="BULB_LECTIN"/>
    <property type="match status" value="1"/>
</dbReference>
<dbReference type="PROSITE" id="PS50948">
    <property type="entry name" value="PAN"/>
    <property type="match status" value="1"/>
</dbReference>
<name>A0A443PLH6_9MAGN</name>
<dbReference type="OrthoDB" id="619632at2759"/>
<evidence type="ECO:0000256" key="1">
    <source>
        <dbReference type="ARBA" id="ARBA00004167"/>
    </source>
</evidence>
<dbReference type="CDD" id="cd00028">
    <property type="entry name" value="B_lectin"/>
    <property type="match status" value="1"/>
</dbReference>
<keyword evidence="10" id="KW-0675">Receptor</keyword>
<dbReference type="GO" id="GO:0016301">
    <property type="term" value="F:kinase activity"/>
    <property type="evidence" value="ECO:0007669"/>
    <property type="project" value="UniProtKB-KW"/>
</dbReference>
<feature type="transmembrane region" description="Helical" evidence="7">
    <location>
        <begin position="454"/>
        <end position="477"/>
    </location>
</feature>
<dbReference type="SUPFAM" id="SSF51110">
    <property type="entry name" value="alpha-D-mannose-specific plant lectins"/>
    <property type="match status" value="1"/>
</dbReference>
<dbReference type="AlphaFoldDB" id="A0A443PLH6"/>
<keyword evidence="6" id="KW-1015">Disulfide bond</keyword>
<dbReference type="Pfam" id="PF00954">
    <property type="entry name" value="S_locus_glycop"/>
    <property type="match status" value="1"/>
</dbReference>
<evidence type="ECO:0000256" key="2">
    <source>
        <dbReference type="ARBA" id="ARBA00022692"/>
    </source>
</evidence>
<protein>
    <submittedName>
        <fullName evidence="10">Putative receptor protein kinase ZmPK1</fullName>
    </submittedName>
</protein>
<evidence type="ECO:0000256" key="3">
    <source>
        <dbReference type="ARBA" id="ARBA00022729"/>
    </source>
</evidence>
<dbReference type="InterPro" id="IPR001480">
    <property type="entry name" value="Bulb-type_lectin_dom"/>
</dbReference>
<feature type="domain" description="Bulb-type lectin" evidence="8">
    <location>
        <begin position="32"/>
        <end position="151"/>
    </location>
</feature>
<evidence type="ECO:0000256" key="4">
    <source>
        <dbReference type="ARBA" id="ARBA00022989"/>
    </source>
</evidence>
<evidence type="ECO:0000256" key="6">
    <source>
        <dbReference type="ARBA" id="ARBA00023157"/>
    </source>
</evidence>
<dbReference type="GO" id="GO:0048544">
    <property type="term" value="P:recognition of pollen"/>
    <property type="evidence" value="ECO:0007669"/>
    <property type="project" value="InterPro"/>
</dbReference>
<dbReference type="STRING" id="337451.A0A443PLH6"/>
<dbReference type="PANTHER" id="PTHR47974:SF3">
    <property type="entry name" value="RECEPTOR-LIKE SERINE_THREONINE-PROTEIN KINASE"/>
    <property type="match status" value="1"/>
</dbReference>
<dbReference type="InterPro" id="IPR000858">
    <property type="entry name" value="S_locus_glycoprot_dom"/>
</dbReference>
<keyword evidence="10" id="KW-0808">Transferase</keyword>
<comment type="subcellular location">
    <subcellularLocation>
        <location evidence="1">Membrane</location>
        <topology evidence="1">Single-pass membrane protein</topology>
    </subcellularLocation>
</comment>
<dbReference type="Gene3D" id="2.90.10.10">
    <property type="entry name" value="Bulb-type lectin domain"/>
    <property type="match status" value="1"/>
</dbReference>
<sequence>MYHPKASQIMAVFLFLYSTNPYHSFSATHKYLRAGSSLSVERSNDVIVSKDGRFSAGLYSVGDNAYCFTIWFTNSANFTPVWMANRDHPVNGRRSTISLKKDGNLVLTDAGRFIVWTTNTTSTSPVQLCLLNTGNLVLQSSENIILWQSFDFPTDTLLPQQPLTSKSKLVASQSRTNYSSGFYSFYFDNDNVLRIYYSRLEITSVYWPNHRKASWQLGRANYNTSRIALFDLIGHFQSSDNMDFFASDFGIGPIRRLTMEFDGNLRLYSLDERTGNWEISWQAISGLCTIHGLCGPNSLCVYPPDKIRCSCPPGFKLKDDTDWSQGCEPIFELSCDPLDSKFIVLPGIDFYGYDYNFTLGATLQECQNMCLELCSCKAFLYKMSGRGTCYLKILLLNGYQSSSLGVKMRIKVPKNMTISDGGRLETIPLSCNPKAVVELGRDYKQKQMNSSLNYLWWFVVVMGCTELISIVIGWWYLYKTNKATSSIELGYILTIIGFRRFSYAELKKATKSFSTEIGRGDGGVVFKAELING</sequence>
<accession>A0A443PLH6</accession>
<keyword evidence="5 7" id="KW-0472">Membrane</keyword>
<dbReference type="Gene3D" id="3.50.4.10">
    <property type="entry name" value="Hepatocyte Growth Factor"/>
    <property type="match status" value="1"/>
</dbReference>